<feature type="region of interest" description="Disordered" evidence="1">
    <location>
        <begin position="1"/>
        <end position="28"/>
    </location>
</feature>
<evidence type="ECO:0000256" key="1">
    <source>
        <dbReference type="SAM" id="MobiDB-lite"/>
    </source>
</evidence>
<name>A0A5J5EY70_9PEZI</name>
<dbReference type="Proteomes" id="UP000326924">
    <property type="component" value="Unassembled WGS sequence"/>
</dbReference>
<evidence type="ECO:0000313" key="3">
    <source>
        <dbReference type="Proteomes" id="UP000326924"/>
    </source>
</evidence>
<protein>
    <submittedName>
        <fullName evidence="2">Uncharacterized protein</fullName>
    </submittedName>
</protein>
<dbReference type="AlphaFoldDB" id="A0A5J5EY70"/>
<organism evidence="2 3">
    <name type="scientific">Sphaerosporella brunnea</name>
    <dbReference type="NCBI Taxonomy" id="1250544"/>
    <lineage>
        <taxon>Eukaryota</taxon>
        <taxon>Fungi</taxon>
        <taxon>Dikarya</taxon>
        <taxon>Ascomycota</taxon>
        <taxon>Pezizomycotina</taxon>
        <taxon>Pezizomycetes</taxon>
        <taxon>Pezizales</taxon>
        <taxon>Pyronemataceae</taxon>
        <taxon>Sphaerosporella</taxon>
    </lineage>
</organism>
<dbReference type="InParanoid" id="A0A5J5EY70"/>
<sequence>MSETIQGGNSNGEPPGNPMPPHAYLATYDNPNPTPSENICSHCHCLMEESYTQDVLGAVVNARVRSFLARLSECFVCFCLKNLIREEAVKNVVDGSYESHACAWVRAVKIQLMVLWVSTADKPEVARLFVLPAYGSAVIQLNEIRRGLLARWASKVIENEAKRQQLQHAVPRPKRDINALWASMADEEELRLQRAVPAIQPKRDINALWASMADEEELRLQRAVPAIQPKRDINALWASMADEEELRLQRAVPAIQPKRDINALWASMADEEELRLQHAVPAIQPKRDINALWASMADEEELRLQHAVPAIQPKRDINALWASMADEEESRLQRAVPAIQPKRDINALWASMADEEELRLQQLETEKQGYKLQDREMAAPGI</sequence>
<comment type="caution">
    <text evidence="2">The sequence shown here is derived from an EMBL/GenBank/DDBJ whole genome shotgun (WGS) entry which is preliminary data.</text>
</comment>
<dbReference type="EMBL" id="VXIS01000081">
    <property type="protein sequence ID" value="KAA8907232.1"/>
    <property type="molecule type" value="Genomic_DNA"/>
</dbReference>
<reference evidence="2 3" key="1">
    <citation type="submission" date="2019-09" db="EMBL/GenBank/DDBJ databases">
        <title>Draft genome of the ectomycorrhizal ascomycete Sphaerosporella brunnea.</title>
        <authorList>
            <consortium name="DOE Joint Genome Institute"/>
            <person name="Benucci G.M."/>
            <person name="Marozzi G."/>
            <person name="Antonielli L."/>
            <person name="Sanchez S."/>
            <person name="Marco P."/>
            <person name="Wang X."/>
            <person name="Falini L.B."/>
            <person name="Barry K."/>
            <person name="Haridas S."/>
            <person name="Lipzen A."/>
            <person name="Labutti K."/>
            <person name="Grigoriev I.V."/>
            <person name="Murat C."/>
            <person name="Martin F."/>
            <person name="Albertini E."/>
            <person name="Donnini D."/>
            <person name="Bonito G."/>
        </authorList>
    </citation>
    <scope>NUCLEOTIDE SEQUENCE [LARGE SCALE GENOMIC DNA]</scope>
    <source>
        <strain evidence="2 3">Sb_GMNB300</strain>
    </source>
</reference>
<keyword evidence="3" id="KW-1185">Reference proteome</keyword>
<accession>A0A5J5EY70</accession>
<proteinExistence type="predicted"/>
<evidence type="ECO:0000313" key="2">
    <source>
        <dbReference type="EMBL" id="KAA8907232.1"/>
    </source>
</evidence>
<gene>
    <name evidence="2" type="ORF">FN846DRAFT_906717</name>
</gene>